<dbReference type="Proteomes" id="UP000705230">
    <property type="component" value="Unassembled WGS sequence"/>
</dbReference>
<feature type="signal peptide" evidence="1">
    <location>
        <begin position="1"/>
        <end position="22"/>
    </location>
</feature>
<protein>
    <recommendedName>
        <fullName evidence="4">NIPSNAP domain-containing protein</fullName>
    </recommendedName>
</protein>
<gene>
    <name evidence="2" type="ORF">ISR29_00760</name>
</gene>
<feature type="chain" id="PRO_5037933494" description="NIPSNAP domain-containing protein" evidence="1">
    <location>
        <begin position="23"/>
        <end position="231"/>
    </location>
</feature>
<evidence type="ECO:0008006" key="4">
    <source>
        <dbReference type="Google" id="ProtNLM"/>
    </source>
</evidence>
<organism evidence="2 3">
    <name type="scientific">SAR86 cluster bacterium</name>
    <dbReference type="NCBI Taxonomy" id="2030880"/>
    <lineage>
        <taxon>Bacteria</taxon>
        <taxon>Pseudomonadati</taxon>
        <taxon>Pseudomonadota</taxon>
        <taxon>Gammaproteobacteria</taxon>
        <taxon>SAR86 cluster</taxon>
    </lineage>
</organism>
<evidence type="ECO:0000313" key="2">
    <source>
        <dbReference type="EMBL" id="MBL6902717.1"/>
    </source>
</evidence>
<name>A0A937J689_9GAMM</name>
<dbReference type="AlphaFoldDB" id="A0A937J689"/>
<evidence type="ECO:0000313" key="3">
    <source>
        <dbReference type="Proteomes" id="UP000705230"/>
    </source>
</evidence>
<sequence length="231" mass="25616">MNKIKLTLAVIFTFGLSSNIYAVPEGAFTTLMVQAKDTNRYIEYMKSNPETFKALDADMAGVCVTRAGNSYPGEMFVWNAFSSLEDALSMLEAYDPYNPDPAYNRLRKVKYSVAFKPIKDFALEPGFERLWRIKLNDENAFAEKMVELEAGIRAAGHDVNLGVFAPVGGGVHETGMFHFRAVFKSGGEAGKVLDEFYSGASFGSVWADAQEYVDEIVSETVELCQVIYTAE</sequence>
<dbReference type="EMBL" id="JADHSG010000001">
    <property type="protein sequence ID" value="MBL6902717.1"/>
    <property type="molecule type" value="Genomic_DNA"/>
</dbReference>
<comment type="caution">
    <text evidence="2">The sequence shown here is derived from an EMBL/GenBank/DDBJ whole genome shotgun (WGS) entry which is preliminary data.</text>
</comment>
<reference evidence="2" key="1">
    <citation type="submission" date="2020-10" db="EMBL/GenBank/DDBJ databases">
        <title>Microbiome of the Black Sea water column analyzed by genome centric metagenomics.</title>
        <authorList>
            <person name="Cabello-Yeves P.J."/>
            <person name="Callieri C."/>
            <person name="Picazo A."/>
            <person name="Mehrshad M."/>
            <person name="Haro-Moreno J.M."/>
            <person name="Roda-Garcia J."/>
            <person name="Dzembekova N."/>
            <person name="Slabakova V."/>
            <person name="Slabakova N."/>
            <person name="Moncheva S."/>
            <person name="Rodriguez-Valera F."/>
        </authorList>
    </citation>
    <scope>NUCLEOTIDE SEQUENCE</scope>
    <source>
        <strain evidence="2">BS30m-G43</strain>
    </source>
</reference>
<evidence type="ECO:0000256" key="1">
    <source>
        <dbReference type="SAM" id="SignalP"/>
    </source>
</evidence>
<keyword evidence="1" id="KW-0732">Signal</keyword>
<proteinExistence type="predicted"/>
<accession>A0A937J689</accession>